<dbReference type="EMBL" id="LAZR01015006">
    <property type="protein sequence ID" value="KKM15031.1"/>
    <property type="molecule type" value="Genomic_DNA"/>
</dbReference>
<comment type="caution">
    <text evidence="1">The sequence shown here is derived from an EMBL/GenBank/DDBJ whole genome shotgun (WGS) entry which is preliminary data.</text>
</comment>
<gene>
    <name evidence="1" type="ORF">LCGC14_1700170</name>
</gene>
<accession>A0A0F9HHZ6</accession>
<reference evidence="1" key="1">
    <citation type="journal article" date="2015" name="Nature">
        <title>Complex archaea that bridge the gap between prokaryotes and eukaryotes.</title>
        <authorList>
            <person name="Spang A."/>
            <person name="Saw J.H."/>
            <person name="Jorgensen S.L."/>
            <person name="Zaremba-Niedzwiedzka K."/>
            <person name="Martijn J."/>
            <person name="Lind A.E."/>
            <person name="van Eijk R."/>
            <person name="Schleper C."/>
            <person name="Guy L."/>
            <person name="Ettema T.J."/>
        </authorList>
    </citation>
    <scope>NUCLEOTIDE SEQUENCE</scope>
</reference>
<name>A0A0F9HHZ6_9ZZZZ</name>
<sequence length="430" mass="50313">MRIMVKKEELVPYELVSPGFEAIYQGTKDKSALDDWIINDDDLFIESDTSGNLYMKYSFWTLSYKPDQWTNEIKVLNKIQESLGELDDTTRYIRSAIGSLVLCDQGIPTTIDQLLDFIGSKYYDEKRLFHLGCWMTSGKRSTQPDWQRSMAYIEKVLVNFLKGMSITDQIKQLDSFMEGFIRRFYSWFPSRGNLDKLQELLLNRILVSFPYLTHGIDDSKKMMKDVFEIGGKGWIIDEQIRILEDLPPITGIKWNEVRKILKTIIDPQKKHKFLMVCSVSGDYYLSGLSTCHHNLFRFLESILYKIGTRTNNQITNRIHGTERKRLGNLLFGYVLGLNSWLMKKPIDILLLDLGYLNLGFNPRNEILRVYAYLADNRNPIKEWLVGSMWHQLMFNEVNIPRTPGLINHKNMLELAKNHNLNLFEWMESLT</sequence>
<organism evidence="1">
    <name type="scientific">marine sediment metagenome</name>
    <dbReference type="NCBI Taxonomy" id="412755"/>
    <lineage>
        <taxon>unclassified sequences</taxon>
        <taxon>metagenomes</taxon>
        <taxon>ecological metagenomes</taxon>
    </lineage>
</organism>
<evidence type="ECO:0000313" key="1">
    <source>
        <dbReference type="EMBL" id="KKM15031.1"/>
    </source>
</evidence>
<dbReference type="AlphaFoldDB" id="A0A0F9HHZ6"/>
<proteinExistence type="predicted"/>
<protein>
    <submittedName>
        <fullName evidence="1">Uncharacterized protein</fullName>
    </submittedName>
</protein>